<reference evidence="2" key="1">
    <citation type="submission" date="2015-01" db="EMBL/GenBank/DDBJ databases">
        <authorList>
            <person name="Aksoy S."/>
            <person name="Warren W."/>
            <person name="Wilson R.K."/>
        </authorList>
    </citation>
    <scope>NUCLEOTIDE SEQUENCE [LARGE SCALE GENOMIC DNA]</scope>
    <source>
        <strain evidence="2">IAEA</strain>
    </source>
</reference>
<protein>
    <submittedName>
        <fullName evidence="1">Uncharacterized protein</fullName>
    </submittedName>
</protein>
<sequence length="88" mass="10538">MLYSDAVNAKLSKNVKWMRQLLLVYDFLCTILSDYCFGNSTEYHGFDNTQPESNEFVLKRYSIENDNPEYFIKTNQCLIPYILYRRKC</sequence>
<evidence type="ECO:0000313" key="2">
    <source>
        <dbReference type="Proteomes" id="UP000092460"/>
    </source>
</evidence>
<evidence type="ECO:0000313" key="1">
    <source>
        <dbReference type="EnsemblMetazoa" id="GPPI035866-PA"/>
    </source>
</evidence>
<dbReference type="VEuPathDB" id="VectorBase:GPPI035866"/>
<name>A0A1B0BNU3_9MUSC</name>
<dbReference type="EnsemblMetazoa" id="GPPI035866-RA">
    <property type="protein sequence ID" value="GPPI035866-PA"/>
    <property type="gene ID" value="GPPI035866"/>
</dbReference>
<keyword evidence="2" id="KW-1185">Reference proteome</keyword>
<reference evidence="1" key="2">
    <citation type="submission" date="2020-05" db="UniProtKB">
        <authorList>
            <consortium name="EnsemblMetazoa"/>
        </authorList>
    </citation>
    <scope>IDENTIFICATION</scope>
    <source>
        <strain evidence="1">IAEA</strain>
    </source>
</reference>
<dbReference type="STRING" id="67801.A0A1B0BNU3"/>
<proteinExistence type="predicted"/>
<organism evidence="1 2">
    <name type="scientific">Glossina palpalis gambiensis</name>
    <dbReference type="NCBI Taxonomy" id="67801"/>
    <lineage>
        <taxon>Eukaryota</taxon>
        <taxon>Metazoa</taxon>
        <taxon>Ecdysozoa</taxon>
        <taxon>Arthropoda</taxon>
        <taxon>Hexapoda</taxon>
        <taxon>Insecta</taxon>
        <taxon>Pterygota</taxon>
        <taxon>Neoptera</taxon>
        <taxon>Endopterygota</taxon>
        <taxon>Diptera</taxon>
        <taxon>Brachycera</taxon>
        <taxon>Muscomorpha</taxon>
        <taxon>Hippoboscoidea</taxon>
        <taxon>Glossinidae</taxon>
        <taxon>Glossina</taxon>
    </lineage>
</organism>
<dbReference type="Proteomes" id="UP000092460">
    <property type="component" value="Unassembled WGS sequence"/>
</dbReference>
<dbReference type="AlphaFoldDB" id="A0A1B0BNU3"/>
<accession>A0A1B0BNU3</accession>
<dbReference type="EMBL" id="JXJN01017601">
    <property type="status" value="NOT_ANNOTATED_CDS"/>
    <property type="molecule type" value="Genomic_DNA"/>
</dbReference>